<reference evidence="1" key="1">
    <citation type="journal article" date="2020" name="Stud. Mycol.">
        <title>101 Dothideomycetes genomes: a test case for predicting lifestyles and emergence of pathogens.</title>
        <authorList>
            <person name="Haridas S."/>
            <person name="Albert R."/>
            <person name="Binder M."/>
            <person name="Bloem J."/>
            <person name="Labutti K."/>
            <person name="Salamov A."/>
            <person name="Andreopoulos B."/>
            <person name="Baker S."/>
            <person name="Barry K."/>
            <person name="Bills G."/>
            <person name="Bluhm B."/>
            <person name="Cannon C."/>
            <person name="Castanera R."/>
            <person name="Culley D."/>
            <person name="Daum C."/>
            <person name="Ezra D."/>
            <person name="Gonzalez J."/>
            <person name="Henrissat B."/>
            <person name="Kuo A."/>
            <person name="Liang C."/>
            <person name="Lipzen A."/>
            <person name="Lutzoni F."/>
            <person name="Magnuson J."/>
            <person name="Mondo S."/>
            <person name="Nolan M."/>
            <person name="Ohm R."/>
            <person name="Pangilinan J."/>
            <person name="Park H.-J."/>
            <person name="Ramirez L."/>
            <person name="Alfaro M."/>
            <person name="Sun H."/>
            <person name="Tritt A."/>
            <person name="Yoshinaga Y."/>
            <person name="Zwiers L.-H."/>
            <person name="Turgeon B."/>
            <person name="Goodwin S."/>
            <person name="Spatafora J."/>
            <person name="Crous P."/>
            <person name="Grigoriev I."/>
        </authorList>
    </citation>
    <scope>NUCLEOTIDE SEQUENCE</scope>
    <source>
        <strain evidence="1">CBS 627.86</strain>
    </source>
</reference>
<dbReference type="EMBL" id="ML977318">
    <property type="protein sequence ID" value="KAF2117569.1"/>
    <property type="molecule type" value="Genomic_DNA"/>
</dbReference>
<evidence type="ECO:0000313" key="2">
    <source>
        <dbReference type="Proteomes" id="UP000799770"/>
    </source>
</evidence>
<organism evidence="1 2">
    <name type="scientific">Lophiotrema nucula</name>
    <dbReference type="NCBI Taxonomy" id="690887"/>
    <lineage>
        <taxon>Eukaryota</taxon>
        <taxon>Fungi</taxon>
        <taxon>Dikarya</taxon>
        <taxon>Ascomycota</taxon>
        <taxon>Pezizomycotina</taxon>
        <taxon>Dothideomycetes</taxon>
        <taxon>Pleosporomycetidae</taxon>
        <taxon>Pleosporales</taxon>
        <taxon>Lophiotremataceae</taxon>
        <taxon>Lophiotrema</taxon>
    </lineage>
</organism>
<dbReference type="AlphaFoldDB" id="A0A6A5ZDF8"/>
<dbReference type="PANTHER" id="PTHR42052">
    <property type="entry name" value="ABM DOMAIN-CONTAINING PROTEIN"/>
    <property type="match status" value="1"/>
</dbReference>
<dbReference type="InterPro" id="IPR011008">
    <property type="entry name" value="Dimeric_a/b-barrel"/>
</dbReference>
<gene>
    <name evidence="1" type="ORF">BDV96DRAFT_611322</name>
</gene>
<protein>
    <recommendedName>
        <fullName evidence="3">ABM domain-containing protein</fullName>
    </recommendedName>
</protein>
<evidence type="ECO:0000313" key="1">
    <source>
        <dbReference type="EMBL" id="KAF2117569.1"/>
    </source>
</evidence>
<keyword evidence="2" id="KW-1185">Reference proteome</keyword>
<dbReference type="Proteomes" id="UP000799770">
    <property type="component" value="Unassembled WGS sequence"/>
</dbReference>
<evidence type="ECO:0008006" key="3">
    <source>
        <dbReference type="Google" id="ProtNLM"/>
    </source>
</evidence>
<accession>A0A6A5ZDF8</accession>
<sequence length="201" mass="22684">MPILEVTLLQLKGVPASDPTLLVTLSNVRGKLQTDSRFYNSIEDPTKIYILGIWPSLEAHHQFLNSPARVEVLGPQEGLLEFVWTVHMEMDAMSSLPLDAPVLAIAGLFIKADSTDAFEQKVARHRHTIVDATKPYNVVNGWRCDPEPGKHESLMFTGWADAQAHAAFIAKAREDRDYADVRRYYEDMEVRHARNLEAKDS</sequence>
<proteinExistence type="predicted"/>
<dbReference type="PANTHER" id="PTHR42052:SF1">
    <property type="entry name" value="ABM DOMAIN-CONTAINING PROTEIN"/>
    <property type="match status" value="1"/>
</dbReference>
<dbReference type="SUPFAM" id="SSF54909">
    <property type="entry name" value="Dimeric alpha+beta barrel"/>
    <property type="match status" value="1"/>
</dbReference>
<dbReference type="OrthoDB" id="3542212at2759"/>
<name>A0A6A5ZDF8_9PLEO</name>